<dbReference type="AlphaFoldDB" id="X0T386"/>
<protein>
    <submittedName>
        <fullName evidence="1">Uncharacterized protein</fullName>
    </submittedName>
</protein>
<reference evidence="1" key="1">
    <citation type="journal article" date="2014" name="Front. Microbiol.">
        <title>High frequency of phylogenetically diverse reductive dehalogenase-homologous genes in deep subseafloor sedimentary metagenomes.</title>
        <authorList>
            <person name="Kawai M."/>
            <person name="Futagami T."/>
            <person name="Toyoda A."/>
            <person name="Takaki Y."/>
            <person name="Nishi S."/>
            <person name="Hori S."/>
            <person name="Arai W."/>
            <person name="Tsubouchi T."/>
            <person name="Morono Y."/>
            <person name="Uchiyama I."/>
            <person name="Ito T."/>
            <person name="Fujiyama A."/>
            <person name="Inagaki F."/>
            <person name="Takami H."/>
        </authorList>
    </citation>
    <scope>NUCLEOTIDE SEQUENCE</scope>
    <source>
        <strain evidence="1">Expedition CK06-06</strain>
    </source>
</reference>
<feature type="non-terminal residue" evidence="1">
    <location>
        <position position="385"/>
    </location>
</feature>
<organism evidence="1">
    <name type="scientific">marine sediment metagenome</name>
    <dbReference type="NCBI Taxonomy" id="412755"/>
    <lineage>
        <taxon>unclassified sequences</taxon>
        <taxon>metagenomes</taxon>
        <taxon>ecological metagenomes</taxon>
    </lineage>
</organism>
<name>X0T386_9ZZZZ</name>
<feature type="non-terminal residue" evidence="1">
    <location>
        <position position="1"/>
    </location>
</feature>
<dbReference type="EMBL" id="BARS01007872">
    <property type="protein sequence ID" value="GAF70490.1"/>
    <property type="molecule type" value="Genomic_DNA"/>
</dbReference>
<comment type="caution">
    <text evidence="1">The sequence shown here is derived from an EMBL/GenBank/DDBJ whole genome shotgun (WGS) entry which is preliminary data.</text>
</comment>
<accession>X0T386</accession>
<evidence type="ECO:0000313" key="1">
    <source>
        <dbReference type="EMBL" id="GAF70490.1"/>
    </source>
</evidence>
<sequence>LDESTEEKVVFDVLPPTRIEEETIPASVILSTGTDKEMHVSFSLGRTKDLQLNLTSKYDLEENRGETTSLFLGFERDNYRIELGELSYNLNPAINRKIVGEGVLLQLRMLPYGLDLLRTEKEGRASYGVKLVAGDDKKSLSVGYRQTNDEDKTSAINFYGVYSLKENWNLGLGYEYAWGEEDTKNWKGNAWGVETHYKGKHYSVGGSYAQLSSYPLDDSNYDKSFNAYTSIKLSDTLRLWGSLYREQRLEEIKEKRDGLGLEYNKENFPYLSLRSTSYKESDTAQTENKLELHTSYTVRNIYGSFSIAWPLENNEETGYSLQLRKYRSPGYDWIGYQSNDQIYEFGTYRSGRSNTSYQTSYRFKAEERISDIGLVVTRKFNQGWF</sequence>
<gene>
    <name evidence="1" type="ORF">S01H1_15087</name>
</gene>
<proteinExistence type="predicted"/>